<name>A0A7K1U186_9BACT</name>
<dbReference type="AlphaFoldDB" id="A0A7K1U186"/>
<keyword evidence="4" id="KW-1185">Reference proteome</keyword>
<dbReference type="InterPro" id="IPR054828">
    <property type="entry name" value="Vit_B12_bind_prot"/>
</dbReference>
<keyword evidence="1" id="KW-0732">Signal</keyword>
<comment type="caution">
    <text evidence="3">The sequence shown here is derived from an EMBL/GenBank/DDBJ whole genome shotgun (WGS) entry which is preliminary data.</text>
</comment>
<proteinExistence type="predicted"/>
<dbReference type="RefSeq" id="WP_317165408.1">
    <property type="nucleotide sequence ID" value="NZ_WRXN01000002.1"/>
</dbReference>
<evidence type="ECO:0000259" key="2">
    <source>
        <dbReference type="PROSITE" id="PS50983"/>
    </source>
</evidence>
<dbReference type="PANTHER" id="PTHR30535:SF35">
    <property type="entry name" value="PERIPLASMIC BINDING PROTEIN"/>
    <property type="match status" value="1"/>
</dbReference>
<feature type="domain" description="Fe/B12 periplasmic-binding" evidence="2">
    <location>
        <begin position="22"/>
        <end position="268"/>
    </location>
</feature>
<dbReference type="PANTHER" id="PTHR30535">
    <property type="entry name" value="VITAMIN B12-BINDING PROTEIN"/>
    <property type="match status" value="1"/>
</dbReference>
<evidence type="ECO:0000256" key="1">
    <source>
        <dbReference type="ARBA" id="ARBA00022729"/>
    </source>
</evidence>
<organism evidence="3 4">
    <name type="scientific">Chitinophaga tropicalis</name>
    <dbReference type="NCBI Taxonomy" id="2683588"/>
    <lineage>
        <taxon>Bacteria</taxon>
        <taxon>Pseudomonadati</taxon>
        <taxon>Bacteroidota</taxon>
        <taxon>Chitinophagia</taxon>
        <taxon>Chitinophagales</taxon>
        <taxon>Chitinophagaceae</taxon>
        <taxon>Chitinophaga</taxon>
    </lineage>
</organism>
<reference evidence="3 4" key="1">
    <citation type="submission" date="2019-12" db="EMBL/GenBank/DDBJ databases">
        <title>Chitinophaga sp. strain ysch24 (GDMCC 1.1355), whole genome shotgun sequence.</title>
        <authorList>
            <person name="Zhang X."/>
        </authorList>
    </citation>
    <scope>NUCLEOTIDE SEQUENCE [LARGE SCALE GENOMIC DNA]</scope>
    <source>
        <strain evidence="4">ysch24</strain>
    </source>
</reference>
<dbReference type="Gene3D" id="3.40.50.1980">
    <property type="entry name" value="Nitrogenase molybdenum iron protein domain"/>
    <property type="match status" value="2"/>
</dbReference>
<dbReference type="InterPro" id="IPR002491">
    <property type="entry name" value="ABC_transptr_periplasmic_BD"/>
</dbReference>
<dbReference type="EMBL" id="WRXN01000002">
    <property type="protein sequence ID" value="MVT08060.1"/>
    <property type="molecule type" value="Genomic_DNA"/>
</dbReference>
<protein>
    <submittedName>
        <fullName evidence="3">ABC transporter substrate-binding protein</fullName>
    </submittedName>
</protein>
<dbReference type="SUPFAM" id="SSF53807">
    <property type="entry name" value="Helical backbone' metal receptor"/>
    <property type="match status" value="1"/>
</dbReference>
<accession>A0A7K1U186</accession>
<sequence length="270" mass="30640">METLLHTDQLGRQVVIPFPPRRIVSLVPSQTELLYHLGLNSEVVGITKFCRHPEQWFREKTRIGGTKQLHLDAIKALRPDLVIANKEENERWQVNELMESCPVWVSNIHNLQEALEMIRGVGAITGKAEAAEEIAGTITQRFSSLAVWEGAAPLRTAYFIWKDPWMVAGGDTFIHTMLETCGLSNVFGGMSRYPEITIEQLQAADCQLVLLSSEPYPFAEKHAAMLREQLPGTQIMLVDGEMFSWYGSRLLEAPGYFSRFMEEVKLKNYE</sequence>
<dbReference type="InterPro" id="IPR050902">
    <property type="entry name" value="ABC_Transporter_SBP"/>
</dbReference>
<gene>
    <name evidence="3" type="ORF">GO493_07280</name>
</gene>
<evidence type="ECO:0000313" key="4">
    <source>
        <dbReference type="Proteomes" id="UP000461730"/>
    </source>
</evidence>
<dbReference type="NCBIfam" id="NF038402">
    <property type="entry name" value="TroA_like"/>
    <property type="match status" value="1"/>
</dbReference>
<dbReference type="Pfam" id="PF01497">
    <property type="entry name" value="Peripla_BP_2"/>
    <property type="match status" value="1"/>
</dbReference>
<dbReference type="PROSITE" id="PS50983">
    <property type="entry name" value="FE_B12_PBP"/>
    <property type="match status" value="1"/>
</dbReference>
<dbReference type="Proteomes" id="UP000461730">
    <property type="component" value="Unassembled WGS sequence"/>
</dbReference>
<evidence type="ECO:0000313" key="3">
    <source>
        <dbReference type="EMBL" id="MVT08060.1"/>
    </source>
</evidence>